<protein>
    <submittedName>
        <fullName evidence="1">Uncharacterized protein</fullName>
    </submittedName>
</protein>
<evidence type="ECO:0000313" key="2">
    <source>
        <dbReference type="Proteomes" id="UP000499080"/>
    </source>
</evidence>
<name>A0A4Y2HTN5_ARAVE</name>
<reference evidence="1 2" key="1">
    <citation type="journal article" date="2019" name="Sci. Rep.">
        <title>Orb-weaving spider Araneus ventricosus genome elucidates the spidroin gene catalogue.</title>
        <authorList>
            <person name="Kono N."/>
            <person name="Nakamura H."/>
            <person name="Ohtoshi R."/>
            <person name="Moran D.A.P."/>
            <person name="Shinohara A."/>
            <person name="Yoshida Y."/>
            <person name="Fujiwara M."/>
            <person name="Mori M."/>
            <person name="Tomita M."/>
            <person name="Arakawa K."/>
        </authorList>
    </citation>
    <scope>NUCLEOTIDE SEQUENCE [LARGE SCALE GENOMIC DNA]</scope>
</reference>
<proteinExistence type="predicted"/>
<dbReference type="EMBL" id="BGPR01002160">
    <property type="protein sequence ID" value="GBM68751.1"/>
    <property type="molecule type" value="Genomic_DNA"/>
</dbReference>
<accession>A0A4Y2HTN5</accession>
<sequence>MQHCYRTSFQNRNAKGIAHNRLHAGWSPAANRCSCAPSATLNGRIISARLTFQISRSQTATISCEDSLSQKCTETNRNITNIKRYLVSPIPQEKLLDAMNGVLPDLTTVSSDEQNTKQF</sequence>
<comment type="caution">
    <text evidence="1">The sequence shown here is derived from an EMBL/GenBank/DDBJ whole genome shotgun (WGS) entry which is preliminary data.</text>
</comment>
<organism evidence="1 2">
    <name type="scientific">Araneus ventricosus</name>
    <name type="common">Orbweaver spider</name>
    <name type="synonym">Epeira ventricosa</name>
    <dbReference type="NCBI Taxonomy" id="182803"/>
    <lineage>
        <taxon>Eukaryota</taxon>
        <taxon>Metazoa</taxon>
        <taxon>Ecdysozoa</taxon>
        <taxon>Arthropoda</taxon>
        <taxon>Chelicerata</taxon>
        <taxon>Arachnida</taxon>
        <taxon>Araneae</taxon>
        <taxon>Araneomorphae</taxon>
        <taxon>Entelegynae</taxon>
        <taxon>Araneoidea</taxon>
        <taxon>Araneidae</taxon>
        <taxon>Araneus</taxon>
    </lineage>
</organism>
<gene>
    <name evidence="1" type="ORF">AVEN_263572_1</name>
</gene>
<keyword evidence="2" id="KW-1185">Reference proteome</keyword>
<dbReference type="Proteomes" id="UP000499080">
    <property type="component" value="Unassembled WGS sequence"/>
</dbReference>
<evidence type="ECO:0000313" key="1">
    <source>
        <dbReference type="EMBL" id="GBM68751.1"/>
    </source>
</evidence>
<dbReference type="AlphaFoldDB" id="A0A4Y2HTN5"/>